<evidence type="ECO:0008006" key="4">
    <source>
        <dbReference type="Google" id="ProtNLM"/>
    </source>
</evidence>
<dbReference type="Proteomes" id="UP000265080">
    <property type="component" value="Chromosome 22"/>
</dbReference>
<proteinExistence type="predicted"/>
<reference evidence="2" key="2">
    <citation type="submission" date="2025-08" db="UniProtKB">
        <authorList>
            <consortium name="Ensembl"/>
        </authorList>
    </citation>
    <scope>IDENTIFICATION</scope>
</reference>
<protein>
    <recommendedName>
        <fullName evidence="4">Interleukin-7</fullName>
    </recommendedName>
</protein>
<feature type="signal peptide" evidence="1">
    <location>
        <begin position="1"/>
        <end position="19"/>
    </location>
</feature>
<name>A0A3P8RPU2_AMPPE</name>
<evidence type="ECO:0000313" key="2">
    <source>
        <dbReference type="Ensembl" id="ENSAPEP00000002127.1"/>
    </source>
</evidence>
<reference evidence="2 3" key="1">
    <citation type="submission" date="2018-03" db="EMBL/GenBank/DDBJ databases">
        <title>Finding Nemo's genes: A chromosome-scale reference assembly of the genome of the orange clownfish Amphiprion percula.</title>
        <authorList>
            <person name="Lehmann R."/>
        </authorList>
    </citation>
    <scope>NUCLEOTIDE SEQUENCE</scope>
</reference>
<keyword evidence="1" id="KW-0732">Signal</keyword>
<keyword evidence="3" id="KW-1185">Reference proteome</keyword>
<dbReference type="Ensembl" id="ENSAPET00000002176.1">
    <property type="protein sequence ID" value="ENSAPEP00000002127.1"/>
    <property type="gene ID" value="ENSAPEG00000001575.1"/>
</dbReference>
<reference evidence="2" key="3">
    <citation type="submission" date="2025-09" db="UniProtKB">
        <authorList>
            <consortium name="Ensembl"/>
        </authorList>
    </citation>
    <scope>IDENTIFICATION</scope>
</reference>
<evidence type="ECO:0000313" key="3">
    <source>
        <dbReference type="Proteomes" id="UP000265080"/>
    </source>
</evidence>
<accession>A0A3P8RPU2</accession>
<organism evidence="2 3">
    <name type="scientific">Amphiprion percula</name>
    <name type="common">Orange clownfish</name>
    <name type="synonym">Lutjanus percula</name>
    <dbReference type="NCBI Taxonomy" id="161767"/>
    <lineage>
        <taxon>Eukaryota</taxon>
        <taxon>Metazoa</taxon>
        <taxon>Chordata</taxon>
        <taxon>Craniata</taxon>
        <taxon>Vertebrata</taxon>
        <taxon>Euteleostomi</taxon>
        <taxon>Actinopterygii</taxon>
        <taxon>Neopterygii</taxon>
        <taxon>Teleostei</taxon>
        <taxon>Neoteleostei</taxon>
        <taxon>Acanthomorphata</taxon>
        <taxon>Ovalentaria</taxon>
        <taxon>Pomacentridae</taxon>
        <taxon>Amphiprion</taxon>
    </lineage>
</organism>
<dbReference type="AlphaFoldDB" id="A0A3P8RPU2"/>
<dbReference type="STRING" id="161767.ENSAPEP00000002127"/>
<feature type="chain" id="PRO_5018052149" description="Interleukin-7" evidence="1">
    <location>
        <begin position="20"/>
        <end position="169"/>
    </location>
</feature>
<dbReference type="GeneTree" id="ENSGT00670000099476"/>
<sequence length="169" mass="19146">MPLLCISLLALLLLPPSLSCNSTKSAGEIIKDYDGIVEVDLDNTRRDITTLLQNSRTACRTQDYHLPNCMAQGVNLVSTLSTLTCKMRHLGLPLTDRLTEFVLYSICCSCREKPTKEPKVKLKKRTATGQRRNEQRRIKKENRKLCRANAMLSNMTECYQILKAQSPET</sequence>
<evidence type="ECO:0000256" key="1">
    <source>
        <dbReference type="SAM" id="SignalP"/>
    </source>
</evidence>
<dbReference type="OMA" id="ICCSCRE"/>